<evidence type="ECO:0000313" key="4">
    <source>
        <dbReference type="EMBL" id="OWW19044.1"/>
    </source>
</evidence>
<feature type="region of interest" description="Disordered" evidence="1">
    <location>
        <begin position="53"/>
        <end position="138"/>
    </location>
</feature>
<organism evidence="4 5">
    <name type="scientific">Noviherbaspirillum denitrificans</name>
    <dbReference type="NCBI Taxonomy" id="1968433"/>
    <lineage>
        <taxon>Bacteria</taxon>
        <taxon>Pseudomonadati</taxon>
        <taxon>Pseudomonadota</taxon>
        <taxon>Betaproteobacteria</taxon>
        <taxon>Burkholderiales</taxon>
        <taxon>Oxalobacteraceae</taxon>
        <taxon>Noviherbaspirillum</taxon>
    </lineage>
</organism>
<feature type="domain" description="Zinc finger/thioredoxin putative" evidence="3">
    <location>
        <begin position="3"/>
        <end position="38"/>
    </location>
</feature>
<feature type="compositionally biased region" description="Pro residues" evidence="1">
    <location>
        <begin position="57"/>
        <end position="75"/>
    </location>
</feature>
<keyword evidence="5" id="KW-1185">Reference proteome</keyword>
<reference evidence="4 5" key="1">
    <citation type="submission" date="2016-02" db="EMBL/GenBank/DDBJ databases">
        <authorList>
            <person name="Wen L."/>
            <person name="He K."/>
            <person name="Yang H."/>
        </authorList>
    </citation>
    <scope>NUCLEOTIDE SEQUENCE [LARGE SCALE GENOMIC DNA]</scope>
    <source>
        <strain evidence="4 5">TSA40</strain>
    </source>
</reference>
<keyword evidence="2" id="KW-0812">Transmembrane</keyword>
<keyword evidence="2" id="KW-0472">Membrane</keyword>
<evidence type="ECO:0000259" key="3">
    <source>
        <dbReference type="Pfam" id="PF13719"/>
    </source>
</evidence>
<sequence>MALATQCPHCHTTFRVAHDQLKLRAGLVRCGACKQIFNGIENLLRPEELEQATGRIAPPPPQPAPPEPAPVPPPAETKLTPSVDFDLGDLGDLEPEPAKKTPPASTFPDSSDTTLAEADKEEFGETPVDAEPRKDDPLLRMTLMDFAHERREPVIEENPQPDGPPAEESDAIEQAIDDLESKPWRREQNDATEAEGDALDQAEAAEYEEPSFVKQGRRKQRIGRALRVFMAAASVFLLIGLLAQGAYVFRDQLAAWFPAAKPVLANACARLGCQVGLPAQIDAVSIESSELQTLAPESNTFALTVLLRNHGTTAQAWPNIELTLNDNNEKPIARRVFQPREYLADSVDAGKGFTARSEQAVKVHFELAQLKASGYRVYLFYP</sequence>
<dbReference type="Pfam" id="PF11906">
    <property type="entry name" value="DUF3426"/>
    <property type="match status" value="1"/>
</dbReference>
<dbReference type="NCBIfam" id="TIGR02098">
    <property type="entry name" value="MJ0042_CXXC"/>
    <property type="match status" value="1"/>
</dbReference>
<keyword evidence="2" id="KW-1133">Transmembrane helix</keyword>
<dbReference type="AlphaFoldDB" id="A0A254T8S5"/>
<comment type="caution">
    <text evidence="4">The sequence shown here is derived from an EMBL/GenBank/DDBJ whole genome shotgun (WGS) entry which is preliminary data.</text>
</comment>
<evidence type="ECO:0000256" key="2">
    <source>
        <dbReference type="SAM" id="Phobius"/>
    </source>
</evidence>
<dbReference type="EMBL" id="LSTO01000001">
    <property type="protein sequence ID" value="OWW19044.1"/>
    <property type="molecule type" value="Genomic_DNA"/>
</dbReference>
<dbReference type="Pfam" id="PF13719">
    <property type="entry name" value="Zn_ribbon_5"/>
    <property type="match status" value="1"/>
</dbReference>
<gene>
    <name evidence="4" type="ORF">AYR66_05590</name>
</gene>
<dbReference type="Proteomes" id="UP000197535">
    <property type="component" value="Unassembled WGS sequence"/>
</dbReference>
<protein>
    <recommendedName>
        <fullName evidence="3">Zinc finger/thioredoxin putative domain-containing protein</fullName>
    </recommendedName>
</protein>
<evidence type="ECO:0000313" key="5">
    <source>
        <dbReference type="Proteomes" id="UP000197535"/>
    </source>
</evidence>
<name>A0A254T8S5_9BURK</name>
<dbReference type="InterPro" id="IPR021834">
    <property type="entry name" value="DUF3426"/>
</dbReference>
<accession>A0A254T8S5</accession>
<feature type="compositionally biased region" description="Polar residues" evidence="1">
    <location>
        <begin position="103"/>
        <end position="114"/>
    </location>
</feature>
<evidence type="ECO:0000256" key="1">
    <source>
        <dbReference type="SAM" id="MobiDB-lite"/>
    </source>
</evidence>
<proteinExistence type="predicted"/>
<dbReference type="OrthoDB" id="5294582at2"/>
<feature type="compositionally biased region" description="Acidic residues" evidence="1">
    <location>
        <begin position="86"/>
        <end position="95"/>
    </location>
</feature>
<dbReference type="InterPro" id="IPR011723">
    <property type="entry name" value="Znf/thioredoxin_put"/>
</dbReference>
<dbReference type="RefSeq" id="WP_088705963.1">
    <property type="nucleotide sequence ID" value="NZ_LSTO01000001.1"/>
</dbReference>
<feature type="transmembrane region" description="Helical" evidence="2">
    <location>
        <begin position="225"/>
        <end position="249"/>
    </location>
</feature>